<dbReference type="EMBL" id="MU863640">
    <property type="protein sequence ID" value="KAK4100519.1"/>
    <property type="molecule type" value="Genomic_DNA"/>
</dbReference>
<evidence type="ECO:0000313" key="2">
    <source>
        <dbReference type="Proteomes" id="UP001305647"/>
    </source>
</evidence>
<dbReference type="AlphaFoldDB" id="A0AAN6Q1E7"/>
<name>A0AAN6Q1E7_9PEZI</name>
<sequence>MNRPRERRRKKSAGSWRNHVRAGQEYQLPRLLVFRLSCHRQTQLLSRFDEAGQDEGAFPEAKSFTWPRNGGLQANRAAAEDTCQVVIGRGKRGRVIVSMTRRWRLFELPGCLEATGGCNARRLNMTGILCAVDRVPPSRCCQSISSVPSGCWRVFAASFPSLYSRPGLYNTKNRQ</sequence>
<comment type="caution">
    <text evidence="1">The sequence shown here is derived from an EMBL/GenBank/DDBJ whole genome shotgun (WGS) entry which is preliminary data.</text>
</comment>
<keyword evidence="2" id="KW-1185">Reference proteome</keyword>
<accession>A0AAN6Q1E7</accession>
<dbReference type="Proteomes" id="UP001305647">
    <property type="component" value="Unassembled WGS sequence"/>
</dbReference>
<evidence type="ECO:0000313" key="1">
    <source>
        <dbReference type="EMBL" id="KAK4100519.1"/>
    </source>
</evidence>
<reference evidence="1" key="2">
    <citation type="submission" date="2023-05" db="EMBL/GenBank/DDBJ databases">
        <authorList>
            <consortium name="Lawrence Berkeley National Laboratory"/>
            <person name="Steindorff A."/>
            <person name="Hensen N."/>
            <person name="Bonometti L."/>
            <person name="Westerberg I."/>
            <person name="Brannstrom I.O."/>
            <person name="Guillou S."/>
            <person name="Cros-Aarteil S."/>
            <person name="Calhoun S."/>
            <person name="Haridas S."/>
            <person name="Kuo A."/>
            <person name="Mondo S."/>
            <person name="Pangilinan J."/>
            <person name="Riley R."/>
            <person name="Labutti K."/>
            <person name="Andreopoulos B."/>
            <person name="Lipzen A."/>
            <person name="Chen C."/>
            <person name="Yanf M."/>
            <person name="Daum C."/>
            <person name="Ng V."/>
            <person name="Clum A."/>
            <person name="Ohm R."/>
            <person name="Martin F."/>
            <person name="Silar P."/>
            <person name="Natvig D."/>
            <person name="Lalanne C."/>
            <person name="Gautier V."/>
            <person name="Ament-Velasquez S.L."/>
            <person name="Kruys A."/>
            <person name="Hutchinson M.I."/>
            <person name="Powell A.J."/>
            <person name="Barry K."/>
            <person name="Miller A.N."/>
            <person name="Grigoriev I.V."/>
            <person name="Debuchy R."/>
            <person name="Gladieux P."/>
            <person name="Thoren M.H."/>
            <person name="Johannesson H."/>
        </authorList>
    </citation>
    <scope>NUCLEOTIDE SEQUENCE</scope>
    <source>
        <strain evidence="1">CBS 757.83</strain>
    </source>
</reference>
<gene>
    <name evidence="1" type="ORF">N658DRAFT_97299</name>
</gene>
<proteinExistence type="predicted"/>
<reference evidence="1" key="1">
    <citation type="journal article" date="2023" name="Mol. Phylogenet. Evol.">
        <title>Genome-scale phylogeny and comparative genomics of the fungal order Sordariales.</title>
        <authorList>
            <person name="Hensen N."/>
            <person name="Bonometti L."/>
            <person name="Westerberg I."/>
            <person name="Brannstrom I.O."/>
            <person name="Guillou S."/>
            <person name="Cros-Aarteil S."/>
            <person name="Calhoun S."/>
            <person name="Haridas S."/>
            <person name="Kuo A."/>
            <person name="Mondo S."/>
            <person name="Pangilinan J."/>
            <person name="Riley R."/>
            <person name="LaButti K."/>
            <person name="Andreopoulos B."/>
            <person name="Lipzen A."/>
            <person name="Chen C."/>
            <person name="Yan M."/>
            <person name="Daum C."/>
            <person name="Ng V."/>
            <person name="Clum A."/>
            <person name="Steindorff A."/>
            <person name="Ohm R.A."/>
            <person name="Martin F."/>
            <person name="Silar P."/>
            <person name="Natvig D.O."/>
            <person name="Lalanne C."/>
            <person name="Gautier V."/>
            <person name="Ament-Velasquez S.L."/>
            <person name="Kruys A."/>
            <person name="Hutchinson M.I."/>
            <person name="Powell A.J."/>
            <person name="Barry K."/>
            <person name="Miller A.N."/>
            <person name="Grigoriev I.V."/>
            <person name="Debuchy R."/>
            <person name="Gladieux P."/>
            <person name="Hiltunen Thoren M."/>
            <person name="Johannesson H."/>
        </authorList>
    </citation>
    <scope>NUCLEOTIDE SEQUENCE</scope>
    <source>
        <strain evidence="1">CBS 757.83</strain>
    </source>
</reference>
<protein>
    <submittedName>
        <fullName evidence="1">Uncharacterized protein</fullName>
    </submittedName>
</protein>
<organism evidence="1 2">
    <name type="scientific">Parathielavia hyrcaniae</name>
    <dbReference type="NCBI Taxonomy" id="113614"/>
    <lineage>
        <taxon>Eukaryota</taxon>
        <taxon>Fungi</taxon>
        <taxon>Dikarya</taxon>
        <taxon>Ascomycota</taxon>
        <taxon>Pezizomycotina</taxon>
        <taxon>Sordariomycetes</taxon>
        <taxon>Sordariomycetidae</taxon>
        <taxon>Sordariales</taxon>
        <taxon>Chaetomiaceae</taxon>
        <taxon>Parathielavia</taxon>
    </lineage>
</organism>